<dbReference type="AlphaFoldDB" id="A0A1J5SKB8"/>
<dbReference type="EMBL" id="MLJW01000057">
    <property type="protein sequence ID" value="OIR04464.1"/>
    <property type="molecule type" value="Genomic_DNA"/>
</dbReference>
<dbReference type="InterPro" id="IPR003423">
    <property type="entry name" value="OMP_efflux"/>
</dbReference>
<dbReference type="Gene3D" id="1.20.1600.10">
    <property type="entry name" value="Outer membrane efflux proteins (OEP)"/>
    <property type="match status" value="1"/>
</dbReference>
<dbReference type="PANTHER" id="PTHR30203:SF24">
    <property type="entry name" value="BLR4935 PROTEIN"/>
    <property type="match status" value="1"/>
</dbReference>
<name>A0A1J5SKB8_9ZZZZ</name>
<accession>A0A1J5SKB8</accession>
<protein>
    <submittedName>
        <fullName evidence="1">Outer membrane efflux protein</fullName>
    </submittedName>
</protein>
<dbReference type="GO" id="GO:0015562">
    <property type="term" value="F:efflux transmembrane transporter activity"/>
    <property type="evidence" value="ECO:0007669"/>
    <property type="project" value="InterPro"/>
</dbReference>
<proteinExistence type="predicted"/>
<dbReference type="Pfam" id="PF02321">
    <property type="entry name" value="OEP"/>
    <property type="match status" value="2"/>
</dbReference>
<evidence type="ECO:0000313" key="1">
    <source>
        <dbReference type="EMBL" id="OIR04464.1"/>
    </source>
</evidence>
<gene>
    <name evidence="1" type="ORF">GALL_133950</name>
</gene>
<organism evidence="1">
    <name type="scientific">mine drainage metagenome</name>
    <dbReference type="NCBI Taxonomy" id="410659"/>
    <lineage>
        <taxon>unclassified sequences</taxon>
        <taxon>metagenomes</taxon>
        <taxon>ecological metagenomes</taxon>
    </lineage>
</organism>
<sequence length="464" mass="51937">MVHATNLSILLAACSFQQYAPKAIDTAAITKKIESKNPAGEPFHQYLLDNGYPANIFPLQQWGLDELTYCALFFHPSLDVARAQWHAAELSEVAASKRLTPSISGHIAHSNQANQDIRPFAFGLSIDIPTDLTNKRDIRIENAHHLSQAAKLGIAQIAWDLRNQVAQSLYEYQQNQKMVTLLLNEQEIRHGIVALYQKRVSLGAASNIELSTAKLQLQTSTTELNTWQRNQLVTLSKLANNLGLPLSQVKSLNLIDGTLSQPLQQTLPQPDELQTTALLNRLDIRIALERYAAAEARLKLEIAKQYPDIVISPGYAYEFGDKIWSLNLSSLLTLLNKNKVAIDEATQLREVEAAQFEALQTKVISDTNIADASVLQAKQSLDNQQALLIQQQQNTQRMERRFAAGEIDRLELSYSKLESNVAEKNVVLATFQYKSAINQLENTLQQPLFISKNSVLIEHINLKK</sequence>
<dbReference type="SUPFAM" id="SSF56954">
    <property type="entry name" value="Outer membrane efflux proteins (OEP)"/>
    <property type="match status" value="1"/>
</dbReference>
<comment type="caution">
    <text evidence="1">The sequence shown here is derived from an EMBL/GenBank/DDBJ whole genome shotgun (WGS) entry which is preliminary data.</text>
</comment>
<reference evidence="1" key="1">
    <citation type="submission" date="2016-10" db="EMBL/GenBank/DDBJ databases">
        <title>Sequence of Gallionella enrichment culture.</title>
        <authorList>
            <person name="Poehlein A."/>
            <person name="Muehling M."/>
            <person name="Daniel R."/>
        </authorList>
    </citation>
    <scope>NUCLEOTIDE SEQUENCE</scope>
</reference>
<dbReference type="InterPro" id="IPR010131">
    <property type="entry name" value="MdtP/NodT-like"/>
</dbReference>
<dbReference type="PANTHER" id="PTHR30203">
    <property type="entry name" value="OUTER MEMBRANE CATION EFFLUX PROTEIN"/>
    <property type="match status" value="1"/>
</dbReference>